<proteinExistence type="predicted"/>
<reference evidence="2" key="1">
    <citation type="journal article" date="2019" name="Philos. Trans. R. Soc. Lond., B, Biol. Sci.">
        <title>Targeted metagenomic recovery of four divergent viruses reveals shared and distinctive characteristics of giant viruses of marine eukaryotes.</title>
        <authorList>
            <person name="Needham D.M."/>
            <person name="Poirier C."/>
            <person name="Hehenberger E."/>
            <person name="Jimenez V."/>
            <person name="Swalwell J.E."/>
            <person name="Santoro A.E."/>
            <person name="Worden A.Z."/>
        </authorList>
    </citation>
    <scope>NUCLEOTIDE SEQUENCE</scope>
    <source>
        <strain evidence="2">OPacV-662</strain>
    </source>
</reference>
<accession>A0A5J6VIB5</accession>
<evidence type="ECO:0000256" key="1">
    <source>
        <dbReference type="SAM" id="Phobius"/>
    </source>
</evidence>
<dbReference type="EMBL" id="MN448271">
    <property type="protein sequence ID" value="QFG73832.1"/>
    <property type="molecule type" value="Genomic_DNA"/>
</dbReference>
<protein>
    <submittedName>
        <fullName evidence="2">Uncharacterized protein</fullName>
    </submittedName>
</protein>
<keyword evidence="1" id="KW-0472">Membrane</keyword>
<evidence type="ECO:0000313" key="2">
    <source>
        <dbReference type="EMBL" id="QFG73832.1"/>
    </source>
</evidence>
<sequence length="159" mass="18309">MNCYFMLSILTIISFVNALTCPTDVYYERTIDNSYNYSHEDFHGASYVDSYEDSFVTSLLELETTVCSPNMGILNVNNKERVFDNECISIKDTNKLFNINLNINNATTWSLTFNCIPVYSEREFIAALSSIICVSGVLILTCIFMLRQHYRVNNRSTHF</sequence>
<name>A0A5J6VIB5_9VIRU</name>
<feature type="transmembrane region" description="Helical" evidence="1">
    <location>
        <begin position="124"/>
        <end position="146"/>
    </location>
</feature>
<keyword evidence="1" id="KW-0812">Transmembrane</keyword>
<keyword evidence="1" id="KW-1133">Transmembrane helix</keyword>
<organism evidence="2">
    <name type="scientific">Megaviridae environmental sample</name>
    <dbReference type="NCBI Taxonomy" id="1737588"/>
    <lineage>
        <taxon>Viruses</taxon>
        <taxon>Varidnaviria</taxon>
        <taxon>Bamfordvirae</taxon>
        <taxon>Nucleocytoviricota</taxon>
        <taxon>Megaviricetes</taxon>
        <taxon>Imitervirales</taxon>
        <taxon>Mimiviridae</taxon>
        <taxon>environmental samples</taxon>
    </lineage>
</organism>